<dbReference type="Proteomes" id="UP000249590">
    <property type="component" value="Unassembled WGS sequence"/>
</dbReference>
<evidence type="ECO:0000313" key="4">
    <source>
        <dbReference type="EMBL" id="RAH97861.1"/>
    </source>
</evidence>
<feature type="domain" description="Solute-binding protein family 3/N-terminal" evidence="3">
    <location>
        <begin position="36"/>
        <end position="263"/>
    </location>
</feature>
<accession>A0A8B2NKJ6</accession>
<protein>
    <submittedName>
        <fullName evidence="4">Amino acid ABC transporter substrate-binding protein</fullName>
    </submittedName>
</protein>
<evidence type="ECO:0000313" key="5">
    <source>
        <dbReference type="Proteomes" id="UP000249590"/>
    </source>
</evidence>
<evidence type="ECO:0000256" key="1">
    <source>
        <dbReference type="ARBA" id="ARBA00022729"/>
    </source>
</evidence>
<evidence type="ECO:0000259" key="3">
    <source>
        <dbReference type="SMART" id="SM00062"/>
    </source>
</evidence>
<reference evidence="4 5" key="1">
    <citation type="submission" date="2018-05" db="EMBL/GenBank/DDBJ databases">
        <title>Acuticoccus sediminis sp. nov., isolated from deep-sea sediment of Indian Ocean.</title>
        <authorList>
            <person name="Liu X."/>
            <person name="Lai Q."/>
            <person name="Du Y."/>
            <person name="Sun F."/>
            <person name="Zhang X."/>
            <person name="Wang S."/>
            <person name="Shao Z."/>
        </authorList>
    </citation>
    <scope>NUCLEOTIDE SEQUENCE [LARGE SCALE GENOMIC DNA]</scope>
    <source>
        <strain evidence="4 5">PTG4-2</strain>
    </source>
</reference>
<name>A0A8B2NKJ6_9HYPH</name>
<keyword evidence="1 2" id="KW-0732">Signal</keyword>
<dbReference type="Gene3D" id="3.40.190.10">
    <property type="entry name" value="Periplasmic binding protein-like II"/>
    <property type="match status" value="2"/>
</dbReference>
<dbReference type="SUPFAM" id="SSF53850">
    <property type="entry name" value="Periplasmic binding protein-like II"/>
    <property type="match status" value="1"/>
</dbReference>
<comment type="caution">
    <text evidence="4">The sequence shown here is derived from an EMBL/GenBank/DDBJ whole genome shotgun (WGS) entry which is preliminary data.</text>
</comment>
<keyword evidence="5" id="KW-1185">Reference proteome</keyword>
<dbReference type="PANTHER" id="PTHR35936:SF19">
    <property type="entry name" value="AMINO-ACID-BINDING PROTEIN YXEM-RELATED"/>
    <property type="match status" value="1"/>
</dbReference>
<proteinExistence type="predicted"/>
<dbReference type="InterPro" id="IPR001638">
    <property type="entry name" value="Solute-binding_3/MltF_N"/>
</dbReference>
<dbReference type="SMART" id="SM00062">
    <property type="entry name" value="PBPb"/>
    <property type="match status" value="1"/>
</dbReference>
<evidence type="ECO:0000256" key="2">
    <source>
        <dbReference type="SAM" id="SignalP"/>
    </source>
</evidence>
<sequence>MDVSKFLTGAAVALTLAVAPLAASAADLAEIKERGYMNIATEDNYAPFEIMQGDTPTGFTHDMVAALKEYAPFEIHQDILPWSGLLASVRAGKYDAAITGSIISPERLRVFDFAIPTASAQHYYIKRADEDRINSIADLDGLTVGVQAGSVLLSRLPELEAMLKETGGSMGRVVEYTSYPEIYEDLKNGRLDYTVNSIISAKSLIKERGDEFVIGEPVSGPGFHAYPVPKGNEELLEFVNGFILEMKESGKLAELQEKWFGQAFPDLPAEPITSVEQYEKLISVD</sequence>
<dbReference type="AlphaFoldDB" id="A0A8B2NKJ6"/>
<organism evidence="4 5">
    <name type="scientific">Acuticoccus sediminis</name>
    <dbReference type="NCBI Taxonomy" id="2184697"/>
    <lineage>
        <taxon>Bacteria</taxon>
        <taxon>Pseudomonadati</taxon>
        <taxon>Pseudomonadota</taxon>
        <taxon>Alphaproteobacteria</taxon>
        <taxon>Hyphomicrobiales</taxon>
        <taxon>Amorphaceae</taxon>
        <taxon>Acuticoccus</taxon>
    </lineage>
</organism>
<dbReference type="EMBL" id="QHHQ01000008">
    <property type="protein sequence ID" value="RAH97861.1"/>
    <property type="molecule type" value="Genomic_DNA"/>
</dbReference>
<feature type="chain" id="PRO_5033001066" evidence="2">
    <location>
        <begin position="26"/>
        <end position="285"/>
    </location>
</feature>
<dbReference type="PANTHER" id="PTHR35936">
    <property type="entry name" value="MEMBRANE-BOUND LYTIC MUREIN TRANSGLYCOSYLASE F"/>
    <property type="match status" value="1"/>
</dbReference>
<dbReference type="Pfam" id="PF00497">
    <property type="entry name" value="SBP_bac_3"/>
    <property type="match status" value="1"/>
</dbReference>
<feature type="signal peptide" evidence="2">
    <location>
        <begin position="1"/>
        <end position="25"/>
    </location>
</feature>
<dbReference type="OrthoDB" id="9814231at2"/>
<gene>
    <name evidence="4" type="ORF">DLJ53_28255</name>
</gene>